<name>A6G7M3_9BACT</name>
<proteinExistence type="predicted"/>
<gene>
    <name evidence="2" type="ORF">PPSIR1_34327</name>
</gene>
<evidence type="ECO:0000313" key="2">
    <source>
        <dbReference type="EMBL" id="EDM78101.1"/>
    </source>
</evidence>
<dbReference type="STRING" id="391625.PPSIR1_34327"/>
<dbReference type="InterPro" id="IPR029787">
    <property type="entry name" value="Nucleotide_cyclase"/>
</dbReference>
<dbReference type="Gene3D" id="3.30.70.270">
    <property type="match status" value="1"/>
</dbReference>
<dbReference type="PROSITE" id="PS50887">
    <property type="entry name" value="GGDEF"/>
    <property type="match status" value="1"/>
</dbReference>
<evidence type="ECO:0000259" key="1">
    <source>
        <dbReference type="PROSITE" id="PS50887"/>
    </source>
</evidence>
<evidence type="ECO:0000313" key="3">
    <source>
        <dbReference type="Proteomes" id="UP000005801"/>
    </source>
</evidence>
<dbReference type="SUPFAM" id="SSF55073">
    <property type="entry name" value="Nucleotide cyclase"/>
    <property type="match status" value="1"/>
</dbReference>
<organism evidence="2 3">
    <name type="scientific">Plesiocystis pacifica SIR-1</name>
    <dbReference type="NCBI Taxonomy" id="391625"/>
    <lineage>
        <taxon>Bacteria</taxon>
        <taxon>Pseudomonadati</taxon>
        <taxon>Myxococcota</taxon>
        <taxon>Polyangia</taxon>
        <taxon>Nannocystales</taxon>
        <taxon>Nannocystaceae</taxon>
        <taxon>Plesiocystis</taxon>
    </lineage>
</organism>
<protein>
    <recommendedName>
        <fullName evidence="1">GGDEF domain-containing protein</fullName>
    </recommendedName>
</protein>
<dbReference type="EMBL" id="ABCS01000035">
    <property type="protein sequence ID" value="EDM78101.1"/>
    <property type="molecule type" value="Genomic_DNA"/>
</dbReference>
<feature type="domain" description="GGDEF" evidence="1">
    <location>
        <begin position="163"/>
        <end position="279"/>
    </location>
</feature>
<comment type="caution">
    <text evidence="2">The sequence shown here is derived from an EMBL/GenBank/DDBJ whole genome shotgun (WGS) entry which is preliminary data.</text>
</comment>
<keyword evidence="3" id="KW-1185">Reference proteome</keyword>
<dbReference type="AlphaFoldDB" id="A6G7M3"/>
<dbReference type="InterPro" id="IPR000160">
    <property type="entry name" value="GGDEF_dom"/>
</dbReference>
<dbReference type="SMART" id="SM00267">
    <property type="entry name" value="GGDEF"/>
    <property type="match status" value="1"/>
</dbReference>
<dbReference type="InterPro" id="IPR043128">
    <property type="entry name" value="Rev_trsase/Diguanyl_cyclase"/>
</dbReference>
<reference evidence="2 3" key="1">
    <citation type="submission" date="2007-06" db="EMBL/GenBank/DDBJ databases">
        <authorList>
            <person name="Shimkets L."/>
            <person name="Ferriera S."/>
            <person name="Johnson J."/>
            <person name="Kravitz S."/>
            <person name="Beeson K."/>
            <person name="Sutton G."/>
            <person name="Rogers Y.-H."/>
            <person name="Friedman R."/>
            <person name="Frazier M."/>
            <person name="Venter J.C."/>
        </authorList>
    </citation>
    <scope>NUCLEOTIDE SEQUENCE [LARGE SCALE GENOMIC DNA]</scope>
    <source>
        <strain evidence="2 3">SIR-1</strain>
    </source>
</reference>
<sequence length="280" mass="29956">MRYPRVMSEVELVFELIDATGGGCCRLGADETIEAASPGFLSLAGFEGDPSGQTPHALVPELPALAELPERASADAAMFRHVGADGVGRELTAARAGVHLILIDRSGEARLRRTQTRLGRQIDDLKAELAAREREPRRPRVRSMAELARRLDEAIMRARRYRHPVSIVAIRVEAQASADASLYSTVSDTLVSSVRGVDDLGRVDAQHWVLVLPHTPIAGAEVVGKRVQARLGKLELERVAIGVAQVGDEEAGSAAVERADQACTQALEKGGGLLLAVALV</sequence>
<dbReference type="Proteomes" id="UP000005801">
    <property type="component" value="Unassembled WGS sequence"/>
</dbReference>
<accession>A6G7M3</accession>